<evidence type="ECO:0000313" key="2">
    <source>
        <dbReference type="EMBL" id="QOL19689.1"/>
    </source>
</evidence>
<evidence type="ECO:0000256" key="1">
    <source>
        <dbReference type="SAM" id="Coils"/>
    </source>
</evidence>
<keyword evidence="3" id="KW-1185">Reference proteome</keyword>
<reference evidence="2 3" key="1">
    <citation type="submission" date="2020-06" db="EMBL/GenBank/DDBJ databases">
        <title>The endosymbiont of the kinetoplastid Bodo saltans is a Paracaedibacter-like alpha-proteobacterium possessing a putative toxin-antitoxin system.</title>
        <authorList>
            <person name="Midha S."/>
            <person name="Rigden D.J."/>
            <person name="Siozios S."/>
            <person name="Hurst G.D.D."/>
            <person name="Jackson A.P."/>
        </authorList>
    </citation>
    <scope>NUCLEOTIDE SEQUENCE [LARGE SCALE GENOMIC DNA]</scope>
    <source>
        <strain evidence="2">Lake Konstanz</strain>
    </source>
</reference>
<protein>
    <submittedName>
        <fullName evidence="2">Uncharacterized protein</fullName>
    </submittedName>
</protein>
<feature type="coiled-coil region" evidence="1">
    <location>
        <begin position="92"/>
        <end position="119"/>
    </location>
</feature>
<dbReference type="RefSeq" id="WP_350332434.1">
    <property type="nucleotide sequence ID" value="NZ_CP054719.1"/>
</dbReference>
<organism evidence="2 3">
    <name type="scientific">Candidatus Bodocaedibacter vickermanii</name>
    <dbReference type="NCBI Taxonomy" id="2741701"/>
    <lineage>
        <taxon>Bacteria</taxon>
        <taxon>Pseudomonadati</taxon>
        <taxon>Pseudomonadota</taxon>
        <taxon>Alphaproteobacteria</taxon>
        <taxon>Holosporales</taxon>
        <taxon>Candidatus Paracaedibacteraceae</taxon>
        <taxon>Candidatus Bodocaedibacter</taxon>
    </lineage>
</organism>
<proteinExistence type="predicted"/>
<sequence length="187" mass="21535">MRSKLLLGSVVLGNLLTSEAVFGSEQSSIRQAFLAHSLMESGRPAQQALRTIKEDKEKAVSHQKLHEAVQLIADTERELLRRFMFLLQARANSSTKEEKDQLDSQLRNLQDEYEARINTYMPHKQSKRNEREAGLVCEFMVQNKNNCFTKIVFDKELDIRQLSIQEVPFMALGKNLNLGTFPLIRRN</sequence>
<dbReference type="AlphaFoldDB" id="A0A7L9RT14"/>
<dbReference type="Proteomes" id="UP000594001">
    <property type="component" value="Chromosome"/>
</dbReference>
<keyword evidence="1" id="KW-0175">Coiled coil</keyword>
<dbReference type="KEGG" id="pbal:CPBP_00454"/>
<dbReference type="EMBL" id="CP054719">
    <property type="protein sequence ID" value="QOL19689.1"/>
    <property type="molecule type" value="Genomic_DNA"/>
</dbReference>
<accession>A0A7L9RT14</accession>
<evidence type="ECO:0000313" key="3">
    <source>
        <dbReference type="Proteomes" id="UP000594001"/>
    </source>
</evidence>
<name>A0A7L9RT14_9PROT</name>
<gene>
    <name evidence="2" type="ORF">CPBP_00454</name>
</gene>